<reference evidence="9" key="1">
    <citation type="submission" date="2019-10" db="EMBL/GenBank/DDBJ databases">
        <authorList>
            <consortium name="DOE Joint Genome Institute"/>
            <person name="Kuo A."/>
            <person name="Miyauchi S."/>
            <person name="Kiss E."/>
            <person name="Drula E."/>
            <person name="Kohler A."/>
            <person name="Sanchez-Garcia M."/>
            <person name="Andreopoulos B."/>
            <person name="Barry K.W."/>
            <person name="Bonito G."/>
            <person name="Buee M."/>
            <person name="Carver A."/>
            <person name="Chen C."/>
            <person name="Cichocki N."/>
            <person name="Clum A."/>
            <person name="Culley D."/>
            <person name="Crous P.W."/>
            <person name="Fauchery L."/>
            <person name="Girlanda M."/>
            <person name="Hayes R."/>
            <person name="Keri Z."/>
            <person name="LaButti K."/>
            <person name="Lipzen A."/>
            <person name="Lombard V."/>
            <person name="Magnuson J."/>
            <person name="Maillard F."/>
            <person name="Morin E."/>
            <person name="Murat C."/>
            <person name="Nolan M."/>
            <person name="Ohm R."/>
            <person name="Pangilinan J."/>
            <person name="Pereira M."/>
            <person name="Perotto S."/>
            <person name="Peter M."/>
            <person name="Riley R."/>
            <person name="Sitrit Y."/>
            <person name="Stielow B."/>
            <person name="Szollosi G."/>
            <person name="Zifcakova L."/>
            <person name="Stursova M."/>
            <person name="Spatafora J.W."/>
            <person name="Tedersoo L."/>
            <person name="Vaario L.-M."/>
            <person name="Yamada A."/>
            <person name="Yan M."/>
            <person name="Wang P."/>
            <person name="Xu J."/>
            <person name="Bruns T."/>
            <person name="Baldrian P."/>
            <person name="Vilgalys R."/>
            <person name="Henrissat B."/>
            <person name="Grigoriev I.V."/>
            <person name="Hibbett D."/>
            <person name="Nagy L.G."/>
            <person name="Martin F.M."/>
        </authorList>
    </citation>
    <scope>NUCLEOTIDE SEQUENCE</scope>
    <source>
        <strain evidence="9">Prilba</strain>
    </source>
</reference>
<dbReference type="Gene3D" id="3.60.15.10">
    <property type="entry name" value="Ribonuclease Z/Hydroxyacylglutathione hydrolase-like"/>
    <property type="match status" value="1"/>
</dbReference>
<dbReference type="InterPro" id="IPR036866">
    <property type="entry name" value="RibonucZ/Hydroxyglut_hydro"/>
</dbReference>
<accession>A0A9P5TCJ6</accession>
<keyword evidence="3" id="KW-0819">tRNA processing</keyword>
<dbReference type="GO" id="GO:0046872">
    <property type="term" value="F:metal ion binding"/>
    <property type="evidence" value="ECO:0007669"/>
    <property type="project" value="UniProtKB-KW"/>
</dbReference>
<keyword evidence="10" id="KW-1185">Reference proteome</keyword>
<evidence type="ECO:0000256" key="6">
    <source>
        <dbReference type="ARBA" id="ARBA00022759"/>
    </source>
</evidence>
<evidence type="ECO:0000313" key="10">
    <source>
        <dbReference type="Proteomes" id="UP000759537"/>
    </source>
</evidence>
<keyword evidence="7" id="KW-0378">Hydrolase</keyword>
<dbReference type="Pfam" id="PF23023">
    <property type="entry name" value="Anti-Pycsar_Apyc1"/>
    <property type="match status" value="1"/>
</dbReference>
<dbReference type="AlphaFoldDB" id="A0A9P5TCJ6"/>
<dbReference type="SUPFAM" id="SSF56281">
    <property type="entry name" value="Metallo-hydrolase/oxidoreductase"/>
    <property type="match status" value="1"/>
</dbReference>
<name>A0A9P5TCJ6_9AGAM</name>
<evidence type="ECO:0000256" key="3">
    <source>
        <dbReference type="ARBA" id="ARBA00022694"/>
    </source>
</evidence>
<keyword evidence="8" id="KW-0862">Zinc</keyword>
<keyword evidence="6" id="KW-0255">Endonuclease</keyword>
<evidence type="ECO:0000256" key="2">
    <source>
        <dbReference type="ARBA" id="ARBA00011738"/>
    </source>
</evidence>
<protein>
    <submittedName>
        <fullName evidence="9">Beta-lactamase-like protein</fullName>
    </submittedName>
</protein>
<evidence type="ECO:0000256" key="7">
    <source>
        <dbReference type="ARBA" id="ARBA00022801"/>
    </source>
</evidence>
<proteinExistence type="inferred from homology"/>
<evidence type="ECO:0000313" key="9">
    <source>
        <dbReference type="EMBL" id="KAF8484831.1"/>
    </source>
</evidence>
<keyword evidence="5" id="KW-0479">Metal-binding</keyword>
<dbReference type="EMBL" id="WHVB01000003">
    <property type="protein sequence ID" value="KAF8484831.1"/>
    <property type="molecule type" value="Genomic_DNA"/>
</dbReference>
<dbReference type="PANTHER" id="PTHR46018:SF2">
    <property type="entry name" value="ZINC PHOSPHODIESTERASE ELAC PROTEIN 1"/>
    <property type="match status" value="1"/>
</dbReference>
<dbReference type="CDD" id="cd07717">
    <property type="entry name" value="RNaseZ_ZiPD-like_MBL-fold"/>
    <property type="match status" value="1"/>
</dbReference>
<comment type="caution">
    <text evidence="9">The sequence shown here is derived from an EMBL/GenBank/DDBJ whole genome shotgun (WGS) entry which is preliminary data.</text>
</comment>
<keyword evidence="4" id="KW-0540">Nuclease</keyword>
<evidence type="ECO:0000256" key="4">
    <source>
        <dbReference type="ARBA" id="ARBA00022722"/>
    </source>
</evidence>
<comment type="cofactor">
    <cofactor evidence="1">
        <name>Zn(2+)</name>
        <dbReference type="ChEBI" id="CHEBI:29105"/>
    </cofactor>
</comment>
<evidence type="ECO:0000256" key="1">
    <source>
        <dbReference type="ARBA" id="ARBA00001947"/>
    </source>
</evidence>
<dbReference type="OrthoDB" id="527344at2759"/>
<dbReference type="PANTHER" id="PTHR46018">
    <property type="entry name" value="ZINC PHOSPHODIESTERASE ELAC PROTEIN 1"/>
    <property type="match status" value="1"/>
</dbReference>
<organism evidence="9 10">
    <name type="scientific">Russula ochroleuca</name>
    <dbReference type="NCBI Taxonomy" id="152965"/>
    <lineage>
        <taxon>Eukaryota</taxon>
        <taxon>Fungi</taxon>
        <taxon>Dikarya</taxon>
        <taxon>Basidiomycota</taxon>
        <taxon>Agaricomycotina</taxon>
        <taxon>Agaricomycetes</taxon>
        <taxon>Russulales</taxon>
        <taxon>Russulaceae</taxon>
        <taxon>Russula</taxon>
    </lineage>
</organism>
<dbReference type="Proteomes" id="UP000759537">
    <property type="component" value="Unassembled WGS sequence"/>
</dbReference>
<evidence type="ECO:0000256" key="5">
    <source>
        <dbReference type="ARBA" id="ARBA00022723"/>
    </source>
</evidence>
<dbReference type="InterPro" id="IPR013471">
    <property type="entry name" value="RNase_Z/BN"/>
</dbReference>
<gene>
    <name evidence="9" type="ORF">DFH94DRAFT_623367</name>
</gene>
<evidence type="ECO:0000256" key="8">
    <source>
        <dbReference type="ARBA" id="ARBA00022833"/>
    </source>
</evidence>
<dbReference type="GO" id="GO:0005634">
    <property type="term" value="C:nucleus"/>
    <property type="evidence" value="ECO:0007669"/>
    <property type="project" value="TreeGrafter"/>
</dbReference>
<reference evidence="9" key="2">
    <citation type="journal article" date="2020" name="Nat. Commun.">
        <title>Large-scale genome sequencing of mycorrhizal fungi provides insights into the early evolution of symbiotic traits.</title>
        <authorList>
            <person name="Miyauchi S."/>
            <person name="Kiss E."/>
            <person name="Kuo A."/>
            <person name="Drula E."/>
            <person name="Kohler A."/>
            <person name="Sanchez-Garcia M."/>
            <person name="Morin E."/>
            <person name="Andreopoulos B."/>
            <person name="Barry K.W."/>
            <person name="Bonito G."/>
            <person name="Buee M."/>
            <person name="Carver A."/>
            <person name="Chen C."/>
            <person name="Cichocki N."/>
            <person name="Clum A."/>
            <person name="Culley D."/>
            <person name="Crous P.W."/>
            <person name="Fauchery L."/>
            <person name="Girlanda M."/>
            <person name="Hayes R.D."/>
            <person name="Keri Z."/>
            <person name="LaButti K."/>
            <person name="Lipzen A."/>
            <person name="Lombard V."/>
            <person name="Magnuson J."/>
            <person name="Maillard F."/>
            <person name="Murat C."/>
            <person name="Nolan M."/>
            <person name="Ohm R.A."/>
            <person name="Pangilinan J."/>
            <person name="Pereira M.F."/>
            <person name="Perotto S."/>
            <person name="Peter M."/>
            <person name="Pfister S."/>
            <person name="Riley R."/>
            <person name="Sitrit Y."/>
            <person name="Stielow J.B."/>
            <person name="Szollosi G."/>
            <person name="Zifcakova L."/>
            <person name="Stursova M."/>
            <person name="Spatafora J.W."/>
            <person name="Tedersoo L."/>
            <person name="Vaario L.M."/>
            <person name="Yamada A."/>
            <person name="Yan M."/>
            <person name="Wang P."/>
            <person name="Xu J."/>
            <person name="Bruns T."/>
            <person name="Baldrian P."/>
            <person name="Vilgalys R."/>
            <person name="Dunand C."/>
            <person name="Henrissat B."/>
            <person name="Grigoriev I.V."/>
            <person name="Hibbett D."/>
            <person name="Nagy L.G."/>
            <person name="Martin F.M."/>
        </authorList>
    </citation>
    <scope>NUCLEOTIDE SEQUENCE</scope>
    <source>
        <strain evidence="9">Prilba</strain>
    </source>
</reference>
<dbReference type="HAMAP" id="MF_01818">
    <property type="entry name" value="RNase_Z_BN"/>
    <property type="match status" value="1"/>
</dbReference>
<sequence>MSNINITFLGTASAQPSRTRNHSALALRLNGDVWLFDCGEGTQHQIQKSSVKMGRVSKVFITHTHGDHIFGLLPLLASRLNGAGGMVDESSDPRASGVLDSEVTILQPLEIYGPSGTRAYVRTGLLYTHTLLSSSYVVHELWSPNDQPDPLLASLPRPTAELPGRDIQRIDGTWPEIHKDATFSVSAAPILHSVPCVGYVITEAAIPGKIDPKQYIPHLKRTGTPMSAMRQLQQGESVVLSDGTILQGPPKRTGRKLVVLGDTYDPSPITELAMHADVLIHEATNAHLPGIDPETKPNDTYPIVEERSKSRGHSTPQMAGLFAARVNARKLVLNHFSSRYAGDYDPATQHGDQRPAAKETMEAIRALAQSHFSGPVICARDFMTFDVQYSHGVQ</sequence>
<dbReference type="GO" id="GO:0042781">
    <property type="term" value="F:3'-tRNA processing endoribonuclease activity"/>
    <property type="evidence" value="ECO:0007669"/>
    <property type="project" value="TreeGrafter"/>
</dbReference>
<comment type="subunit">
    <text evidence="2">Homodimer.</text>
</comment>